<protein>
    <submittedName>
        <fullName evidence="1">Uncharacterized protein</fullName>
    </submittedName>
</protein>
<dbReference type="Proteomes" id="UP001206128">
    <property type="component" value="Unassembled WGS sequence"/>
</dbReference>
<organism evidence="1 2">
    <name type="scientific">Goodfellowiella coeruleoviolacea</name>
    <dbReference type="NCBI Taxonomy" id="334858"/>
    <lineage>
        <taxon>Bacteria</taxon>
        <taxon>Bacillati</taxon>
        <taxon>Actinomycetota</taxon>
        <taxon>Actinomycetes</taxon>
        <taxon>Pseudonocardiales</taxon>
        <taxon>Pseudonocardiaceae</taxon>
        <taxon>Goodfellowiella</taxon>
    </lineage>
</organism>
<dbReference type="AlphaFoldDB" id="A0AAE3KJ90"/>
<dbReference type="EMBL" id="JAMTCK010000018">
    <property type="protein sequence ID" value="MCP2169355.1"/>
    <property type="molecule type" value="Genomic_DNA"/>
</dbReference>
<gene>
    <name evidence="1" type="ORF">LX83_006240</name>
</gene>
<dbReference type="RefSeq" id="WP_253778085.1">
    <property type="nucleotide sequence ID" value="NZ_JAMTCK010000018.1"/>
</dbReference>
<evidence type="ECO:0000313" key="1">
    <source>
        <dbReference type="EMBL" id="MCP2169355.1"/>
    </source>
</evidence>
<dbReference type="InterPro" id="IPR036170">
    <property type="entry name" value="YezG-like_sf"/>
</dbReference>
<sequence length="149" mass="17273">MPKWQQLSPAEQQQKLVDITSRVVATLPQGWQRFVLRTAVIGSHSEMSTGIRMPDGTIRNWAFPAEVWRMFQQLRKGMYIEGIGTWIEFEYVVTPPAHFSIRFNHENEPGFTAPPTEQNFATEFRWFPRTDGNMPAWFRRGLNGTTPTT</sequence>
<proteinExistence type="predicted"/>
<comment type="caution">
    <text evidence="1">The sequence shown here is derived from an EMBL/GenBank/DDBJ whole genome shotgun (WGS) entry which is preliminary data.</text>
</comment>
<accession>A0AAE3KJ90</accession>
<evidence type="ECO:0000313" key="2">
    <source>
        <dbReference type="Proteomes" id="UP001206128"/>
    </source>
</evidence>
<reference evidence="1" key="1">
    <citation type="submission" date="2022-06" db="EMBL/GenBank/DDBJ databases">
        <title>Genomic Encyclopedia of Archaeal and Bacterial Type Strains, Phase II (KMG-II): from individual species to whole genera.</title>
        <authorList>
            <person name="Goeker M."/>
        </authorList>
    </citation>
    <scope>NUCLEOTIDE SEQUENCE</scope>
    <source>
        <strain evidence="1">DSM 43935</strain>
    </source>
</reference>
<dbReference type="SUPFAM" id="SSF160424">
    <property type="entry name" value="BH3703-like"/>
    <property type="match status" value="1"/>
</dbReference>
<keyword evidence="2" id="KW-1185">Reference proteome</keyword>
<name>A0AAE3KJ90_9PSEU</name>